<dbReference type="OrthoDB" id="384721at2"/>
<keyword evidence="3" id="KW-1185">Reference proteome</keyword>
<dbReference type="PANTHER" id="PTHR46211:SF1">
    <property type="entry name" value="GLYCEROPHOSPHODIESTER PHOSPHODIESTERASE, CYTOPLASMIC"/>
    <property type="match status" value="1"/>
</dbReference>
<protein>
    <submittedName>
        <fullName evidence="2">Glycerophosphoryl diester phosphodiesterase</fullName>
        <ecNumber evidence="2">3.1.4.46</ecNumber>
    </submittedName>
</protein>
<dbReference type="RefSeq" id="WP_024269672.1">
    <property type="nucleotide sequence ID" value="NC_023035.1"/>
</dbReference>
<name>V5WNF8_9SPIO</name>
<dbReference type="PROSITE" id="PS50007">
    <property type="entry name" value="PIPLC_X_DOMAIN"/>
    <property type="match status" value="1"/>
</dbReference>
<feature type="domain" description="GP-PDE" evidence="1">
    <location>
        <begin position="4"/>
        <end position="244"/>
    </location>
</feature>
<dbReference type="InterPro" id="IPR030395">
    <property type="entry name" value="GP_PDE_dom"/>
</dbReference>
<dbReference type="PATRIC" id="fig|1307761.3.peg.3437"/>
<dbReference type="GO" id="GO:0008889">
    <property type="term" value="F:glycerophosphodiester phosphodiesterase activity"/>
    <property type="evidence" value="ECO:0007669"/>
    <property type="project" value="UniProtKB-EC"/>
</dbReference>
<dbReference type="PANTHER" id="PTHR46211">
    <property type="entry name" value="GLYCEROPHOSPHORYL DIESTER PHOSPHODIESTERASE"/>
    <property type="match status" value="1"/>
</dbReference>
<dbReference type="SUPFAM" id="SSF51695">
    <property type="entry name" value="PLC-like phosphodiesterases"/>
    <property type="match status" value="1"/>
</dbReference>
<dbReference type="KEGG" id="slr:L21SP2_3448"/>
<dbReference type="eggNOG" id="COG0584">
    <property type="taxonomic scope" value="Bacteria"/>
</dbReference>
<dbReference type="PROSITE" id="PS51704">
    <property type="entry name" value="GP_PDE"/>
    <property type="match status" value="1"/>
</dbReference>
<dbReference type="InterPro" id="IPR017946">
    <property type="entry name" value="PLC-like_Pdiesterase_TIM-brl"/>
</dbReference>
<dbReference type="GO" id="GO:0006629">
    <property type="term" value="P:lipid metabolic process"/>
    <property type="evidence" value="ECO:0007669"/>
    <property type="project" value="InterPro"/>
</dbReference>
<dbReference type="Proteomes" id="UP000018680">
    <property type="component" value="Chromosome"/>
</dbReference>
<evidence type="ECO:0000313" key="2">
    <source>
        <dbReference type="EMBL" id="AHC16784.1"/>
    </source>
</evidence>
<dbReference type="STRING" id="1307761.L21SP2_3448"/>
<organism evidence="2 3">
    <name type="scientific">Salinispira pacifica</name>
    <dbReference type="NCBI Taxonomy" id="1307761"/>
    <lineage>
        <taxon>Bacteria</taxon>
        <taxon>Pseudomonadati</taxon>
        <taxon>Spirochaetota</taxon>
        <taxon>Spirochaetia</taxon>
        <taxon>Spirochaetales</taxon>
        <taxon>Spirochaetaceae</taxon>
        <taxon>Salinispira</taxon>
    </lineage>
</organism>
<dbReference type="HOGENOM" id="CLU_030006_3_5_12"/>
<evidence type="ECO:0000313" key="3">
    <source>
        <dbReference type="Proteomes" id="UP000018680"/>
    </source>
</evidence>
<evidence type="ECO:0000259" key="1">
    <source>
        <dbReference type="PROSITE" id="PS51704"/>
    </source>
</evidence>
<dbReference type="EC" id="3.1.4.46" evidence="2"/>
<dbReference type="Pfam" id="PF03009">
    <property type="entry name" value="GDPD"/>
    <property type="match status" value="1"/>
</dbReference>
<proteinExistence type="predicted"/>
<dbReference type="Gene3D" id="3.20.20.190">
    <property type="entry name" value="Phosphatidylinositol (PI) phosphodiesterase"/>
    <property type="match status" value="1"/>
</dbReference>
<keyword evidence="2" id="KW-0378">Hydrolase</keyword>
<accession>V5WNF8</accession>
<dbReference type="EMBL" id="CP006939">
    <property type="protein sequence ID" value="AHC16784.1"/>
    <property type="molecule type" value="Genomic_DNA"/>
</dbReference>
<dbReference type="AlphaFoldDB" id="V5WNF8"/>
<gene>
    <name evidence="2" type="ORF">L21SP2_3448</name>
</gene>
<reference evidence="2 3" key="1">
    <citation type="journal article" date="2015" name="Stand. Genomic Sci.">
        <title>Complete genome sequence and description of Salinispira pacifica gen. nov., sp. nov., a novel spirochaete isolated form a hypersaline microbial mat.</title>
        <authorList>
            <person name="Ben Hania W."/>
            <person name="Joseph M."/>
            <person name="Schumann P."/>
            <person name="Bunk B."/>
            <person name="Fiebig A."/>
            <person name="Sproer C."/>
            <person name="Klenk H.P."/>
            <person name="Fardeau M.L."/>
            <person name="Spring S."/>
        </authorList>
    </citation>
    <scope>NUCLEOTIDE SEQUENCE [LARGE SCALE GENOMIC DNA]</scope>
    <source>
        <strain evidence="2 3">L21-RPul-D2</strain>
    </source>
</reference>
<sequence length="245" mass="28037">MNKTPILAHRGYSAQFPENTLKAFREALEQGADGIELDVQKTSDGEFAVIHDPDMYRLFGEQHRINQVTMSSLLSSHSDPELSVPRLDLLLEELSRDAAPGTIINVELKSETITAEDFPRLNAMLQPWTGHYRFVISAFNHQLLVNFAAGGYRVGMLVGEEHRKGGIPALASAIRRIRPFSIHLPRQIFHELGPVPRFLLFMYLRIHRVKIVFWTVNGRREFERLARLSWAVISDYPRKDLLELP</sequence>